<dbReference type="PATRIC" id="fig|1492898.3.peg.4353"/>
<dbReference type="GO" id="GO:0015344">
    <property type="term" value="F:siderophore uptake transmembrane transporter activity"/>
    <property type="evidence" value="ECO:0007669"/>
    <property type="project" value="TreeGrafter"/>
</dbReference>
<dbReference type="InterPro" id="IPR036465">
    <property type="entry name" value="vWFA_dom_sf"/>
</dbReference>
<reference evidence="5 6" key="2">
    <citation type="journal article" date="2016" name="Int. J. Syst. Evol. Microbiol.">
        <title>Flavisolibacter tropicus sp. nov., isolated from tropical soil.</title>
        <authorList>
            <person name="Lee J.J."/>
            <person name="Kang M.S."/>
            <person name="Kim G.S."/>
            <person name="Lee C.S."/>
            <person name="Lim S."/>
            <person name="Lee J."/>
            <person name="Roh S.H."/>
            <person name="Kang H."/>
            <person name="Ha J.M."/>
            <person name="Bae S."/>
            <person name="Jung H.Y."/>
            <person name="Kim M.K."/>
        </authorList>
    </citation>
    <scope>NUCLEOTIDE SEQUENCE [LARGE SCALE GENOMIC DNA]</scope>
    <source>
        <strain evidence="5 6">LCS9</strain>
    </source>
</reference>
<evidence type="ECO:0000313" key="6">
    <source>
        <dbReference type="Proteomes" id="UP000077177"/>
    </source>
</evidence>
<proteinExistence type="inferred from homology"/>
<dbReference type="PANTHER" id="PTHR30069:SF29">
    <property type="entry name" value="HEMOGLOBIN AND HEMOGLOBIN-HAPTOGLOBIN-BINDING PROTEIN 1-RELATED"/>
    <property type="match status" value="1"/>
</dbReference>
<evidence type="ECO:0000256" key="3">
    <source>
        <dbReference type="SAM" id="SignalP"/>
    </source>
</evidence>
<keyword evidence="2" id="KW-0998">Cell outer membrane</keyword>
<dbReference type="Gene3D" id="1.25.40.10">
    <property type="entry name" value="Tetratricopeptide repeat domain"/>
    <property type="match status" value="1"/>
</dbReference>
<dbReference type="PANTHER" id="PTHR30069">
    <property type="entry name" value="TONB-DEPENDENT OUTER MEMBRANE RECEPTOR"/>
    <property type="match status" value="1"/>
</dbReference>
<dbReference type="KEGG" id="fla:SY85_20025"/>
<dbReference type="SUPFAM" id="SSF53300">
    <property type="entry name" value="vWA-like"/>
    <property type="match status" value="1"/>
</dbReference>
<dbReference type="AlphaFoldDB" id="A0A172U0B1"/>
<evidence type="ECO:0000256" key="2">
    <source>
        <dbReference type="PROSITE-ProRule" id="PRU01360"/>
    </source>
</evidence>
<comment type="similarity">
    <text evidence="2">Belongs to the TonB-dependent receptor family.</text>
</comment>
<dbReference type="Gene3D" id="3.40.50.410">
    <property type="entry name" value="von Willebrand factor, type A domain"/>
    <property type="match status" value="1"/>
</dbReference>
<keyword evidence="2" id="KW-0472">Membrane</keyword>
<dbReference type="NCBIfam" id="TIGR04057">
    <property type="entry name" value="SusC_RagA_signa"/>
    <property type="match status" value="1"/>
</dbReference>
<keyword evidence="2" id="KW-0812">Transmembrane</keyword>
<keyword evidence="2" id="KW-0813">Transport</keyword>
<dbReference type="OrthoDB" id="266279at2"/>
<feature type="signal peptide" evidence="3">
    <location>
        <begin position="1"/>
        <end position="20"/>
    </location>
</feature>
<dbReference type="Gene3D" id="2.170.130.10">
    <property type="entry name" value="TonB-dependent receptor, plug domain"/>
    <property type="match status" value="1"/>
</dbReference>
<gene>
    <name evidence="5" type="ORF">SY85_20025</name>
</gene>
<keyword evidence="6" id="KW-1185">Reference proteome</keyword>
<dbReference type="Pfam" id="PF08487">
    <property type="entry name" value="VIT"/>
    <property type="match status" value="1"/>
</dbReference>
<feature type="chain" id="PRO_5008001499" description="VIT domain-containing protein" evidence="3">
    <location>
        <begin position="21"/>
        <end position="1072"/>
    </location>
</feature>
<dbReference type="InterPro" id="IPR011990">
    <property type="entry name" value="TPR-like_helical_dom_sf"/>
</dbReference>
<dbReference type="SUPFAM" id="SSF56935">
    <property type="entry name" value="Porins"/>
    <property type="match status" value="1"/>
</dbReference>
<dbReference type="STRING" id="1492898.SY85_20025"/>
<organism evidence="5 6">
    <name type="scientific">Flavisolibacter tropicus</name>
    <dbReference type="NCBI Taxonomy" id="1492898"/>
    <lineage>
        <taxon>Bacteria</taxon>
        <taxon>Pseudomonadati</taxon>
        <taxon>Bacteroidota</taxon>
        <taxon>Chitinophagia</taxon>
        <taxon>Chitinophagales</taxon>
        <taxon>Chitinophagaceae</taxon>
        <taxon>Flavisolibacter</taxon>
    </lineage>
</organism>
<keyword evidence="2" id="KW-1134">Transmembrane beta strand</keyword>
<dbReference type="InterPro" id="IPR012910">
    <property type="entry name" value="Plug_dom"/>
</dbReference>
<evidence type="ECO:0000256" key="1">
    <source>
        <dbReference type="ARBA" id="ARBA00022729"/>
    </source>
</evidence>
<keyword evidence="1 3" id="KW-0732">Signal</keyword>
<feature type="domain" description="VIT" evidence="4">
    <location>
        <begin position="16"/>
        <end position="144"/>
    </location>
</feature>
<protein>
    <recommendedName>
        <fullName evidence="4">VIT domain-containing protein</fullName>
    </recommendedName>
</protein>
<name>A0A172U0B1_9BACT</name>
<dbReference type="EMBL" id="CP011390">
    <property type="protein sequence ID" value="ANE52427.1"/>
    <property type="molecule type" value="Genomic_DNA"/>
</dbReference>
<comment type="subcellular location">
    <subcellularLocation>
        <location evidence="2">Cell outer membrane</location>
        <topology evidence="2">Multi-pass membrane protein</topology>
    </subcellularLocation>
</comment>
<evidence type="ECO:0000259" key="4">
    <source>
        <dbReference type="PROSITE" id="PS51468"/>
    </source>
</evidence>
<dbReference type="Pfam" id="PF14559">
    <property type="entry name" value="TPR_19"/>
    <property type="match status" value="1"/>
</dbReference>
<dbReference type="InterPro" id="IPR013694">
    <property type="entry name" value="VIT"/>
</dbReference>
<dbReference type="PROSITE" id="PS52016">
    <property type="entry name" value="TONB_DEPENDENT_REC_3"/>
    <property type="match status" value="1"/>
</dbReference>
<dbReference type="InterPro" id="IPR023997">
    <property type="entry name" value="TonB-dep_OMP_SusC/RagA_CS"/>
</dbReference>
<dbReference type="Proteomes" id="UP000077177">
    <property type="component" value="Chromosome"/>
</dbReference>
<evidence type="ECO:0000313" key="5">
    <source>
        <dbReference type="EMBL" id="ANE52427.1"/>
    </source>
</evidence>
<sequence length="1072" mass="120963">MQKVVVLLLCLCIHFSKAVAQTNRPWDKLAHLKRCSILITADLFTATTFIEMEFYNSGDSEIEGLYTFCLHPDQVITALQLDLNGKYRDGSIEERWKAQNAYNRIVGKRIDPALLQMNGLNEYSLRVYPIPAKSSRKITMTIQQLLKPTASTLTYSLPLNRKDTTSQFNIAIKVYNTENRPFVNNGLLQGLFLPQGTSFYLNQQEQNFRLDGNIAFNIPLSQTAPFLCTKQMGNETYFALRSKPKQEYQNTITPEHIVVYWDASASSEKRNIEKEITFLKQYIGYYKVKDLTLIPFSYKPLDTASFTMNGANSNRWISYLRSLEYDGGTQLGSLDMSTIKADAVLLFSDGINTYGKSLPKTGKARIYSVHAAHNANMTVLNTIVGSSGGSLIDLTKLSMSEAIQVAGKEQIQLLDIQSVSGKTIINQQWVDTALQQLTVAGVAYGGIDTLLLAYGNNSREATIERVQVNTQQHCESSAIDRIPLLYEFDKMIRSLDWYKMVGYGKKHKVVTPNTSFIVLERVEDYVNYDIEPPAELKEECEKLIYVKQNRIDRWKLYQEWNAFNMLQGVVASYNQRIQWWDKTASPIRLLSPNTTVAGNKEKSDADASNSLSNALSGKVSGLSITNGNALEEVVVTSYGMSRRRDVSYSVTTIRQQDIFSSVTSVEQALAGRVAGLEVTNSNNGLAGDAATIRIRGAASITNNRQPLFVLDGIPIAGNINHLVNVHDIERIEVLKDAAATALYGSQGANGVIVIVTKKGKDTRYQYNATPYKLKNREDLEYLQELKAARKNEKLQTYHQLQQYYGNGVGFYFDVAQHFFEIGMHHDAIHVLTNAAEYADGDVQVLTAIEYTLEAWKEYAAAVTIYEEVMKQSENDIQAYRNLAWAYYQQGSYQKAVNLLYETIMKSWEQQEYAVKETKATLLNEMNAIIAIHKERLDISKIDTSLIKPLPVDLRIVVNGNKTYYYHNVSVVEPGGAIAYGYYYDGNSKSRGSILQSGYYAYYPTEYNSKTAAKGKYTVRVQYYDYYGQRKDIPAIIRVMAFKNFGKEGQTIQIENVIMDNQNGVVDIAEIKY</sequence>
<dbReference type="InterPro" id="IPR039426">
    <property type="entry name" value="TonB-dep_rcpt-like"/>
</dbReference>
<dbReference type="GO" id="GO:0044718">
    <property type="term" value="P:siderophore transmembrane transport"/>
    <property type="evidence" value="ECO:0007669"/>
    <property type="project" value="TreeGrafter"/>
</dbReference>
<accession>A0A172U0B1</accession>
<reference evidence="6" key="1">
    <citation type="submission" date="2015-01" db="EMBL/GenBank/DDBJ databases">
        <title>Flavisolibacter sp./LCS9/ whole genome sequencing.</title>
        <authorList>
            <person name="Kim M.K."/>
            <person name="Srinivasan S."/>
            <person name="Lee J.-J."/>
        </authorList>
    </citation>
    <scope>NUCLEOTIDE SEQUENCE [LARGE SCALE GENOMIC DNA]</scope>
    <source>
        <strain evidence="6">LCS9</strain>
    </source>
</reference>
<dbReference type="GO" id="GO:0009279">
    <property type="term" value="C:cell outer membrane"/>
    <property type="evidence" value="ECO:0007669"/>
    <property type="project" value="UniProtKB-SubCell"/>
</dbReference>
<dbReference type="Pfam" id="PF07715">
    <property type="entry name" value="Plug"/>
    <property type="match status" value="1"/>
</dbReference>
<dbReference type="RefSeq" id="WP_066406867.1">
    <property type="nucleotide sequence ID" value="NZ_CP011390.1"/>
</dbReference>
<dbReference type="InterPro" id="IPR037066">
    <property type="entry name" value="Plug_dom_sf"/>
</dbReference>
<dbReference type="PROSITE" id="PS51468">
    <property type="entry name" value="VIT"/>
    <property type="match status" value="1"/>
</dbReference>